<dbReference type="SMART" id="SM00407">
    <property type="entry name" value="IGc1"/>
    <property type="match status" value="2"/>
</dbReference>
<keyword evidence="4" id="KW-0812">Transmembrane</keyword>
<dbReference type="InterPro" id="IPR003597">
    <property type="entry name" value="Ig_C1-set"/>
</dbReference>
<dbReference type="SUPFAM" id="SSF48726">
    <property type="entry name" value="Immunoglobulin"/>
    <property type="match status" value="2"/>
</dbReference>
<evidence type="ECO:0000256" key="1">
    <source>
        <dbReference type="ARBA" id="ARBA00023157"/>
    </source>
</evidence>
<evidence type="ECO:0000256" key="4">
    <source>
        <dbReference type="SAM" id="Phobius"/>
    </source>
</evidence>
<keyword evidence="4" id="KW-0472">Membrane</keyword>
<evidence type="ECO:0000256" key="2">
    <source>
        <dbReference type="ARBA" id="ARBA00023180"/>
    </source>
</evidence>
<keyword evidence="6" id="KW-1185">Reference proteome</keyword>
<dbReference type="PROSITE" id="PS50835">
    <property type="entry name" value="IG_LIKE"/>
    <property type="match status" value="2"/>
</dbReference>
<evidence type="ECO:0000256" key="3">
    <source>
        <dbReference type="SAM" id="MobiDB-lite"/>
    </source>
</evidence>
<protein>
    <submittedName>
        <fullName evidence="7">Signal-regulatory protein gamma-like</fullName>
    </submittedName>
</protein>
<name>A0ABM1KGV4_GEKJA</name>
<organism evidence="6 7">
    <name type="scientific">Gekko japonicus</name>
    <name type="common">Schlegel's Japanese gecko</name>
    <dbReference type="NCBI Taxonomy" id="146911"/>
    <lineage>
        <taxon>Eukaryota</taxon>
        <taxon>Metazoa</taxon>
        <taxon>Chordata</taxon>
        <taxon>Craniata</taxon>
        <taxon>Vertebrata</taxon>
        <taxon>Euteleostomi</taxon>
        <taxon>Lepidosauria</taxon>
        <taxon>Squamata</taxon>
        <taxon>Bifurcata</taxon>
        <taxon>Gekkota</taxon>
        <taxon>Gekkonidae</taxon>
        <taxon>Gekkoninae</taxon>
        <taxon>Gekko</taxon>
    </lineage>
</organism>
<dbReference type="Gene3D" id="2.60.40.10">
    <property type="entry name" value="Immunoglobulins"/>
    <property type="match status" value="2"/>
</dbReference>
<feature type="region of interest" description="Disordered" evidence="3">
    <location>
        <begin position="1"/>
        <end position="30"/>
    </location>
</feature>
<dbReference type="InterPro" id="IPR007110">
    <property type="entry name" value="Ig-like_dom"/>
</dbReference>
<dbReference type="PANTHER" id="PTHR19971">
    <property type="entry name" value="SIGNAL-REGULATORY PROTEIN BETA"/>
    <property type="match status" value="1"/>
</dbReference>
<reference evidence="7" key="1">
    <citation type="submission" date="2025-08" db="UniProtKB">
        <authorList>
            <consortium name="RefSeq"/>
        </authorList>
    </citation>
    <scope>IDENTIFICATION</scope>
</reference>
<feature type="domain" description="Ig-like" evidence="5">
    <location>
        <begin position="125"/>
        <end position="215"/>
    </location>
</feature>
<feature type="transmembrane region" description="Helical" evidence="4">
    <location>
        <begin position="244"/>
        <end position="265"/>
    </location>
</feature>
<keyword evidence="1" id="KW-1015">Disulfide bond</keyword>
<dbReference type="InterPro" id="IPR036179">
    <property type="entry name" value="Ig-like_dom_sf"/>
</dbReference>
<dbReference type="InterPro" id="IPR013783">
    <property type="entry name" value="Ig-like_fold"/>
</dbReference>
<dbReference type="RefSeq" id="XP_015272941.1">
    <property type="nucleotide sequence ID" value="XM_015417455.1"/>
</dbReference>
<proteinExistence type="predicted"/>
<keyword evidence="4" id="KW-1133">Transmembrane helix</keyword>
<dbReference type="GeneID" id="107115697"/>
<evidence type="ECO:0000313" key="7">
    <source>
        <dbReference type="RefSeq" id="XP_015272941.1"/>
    </source>
</evidence>
<accession>A0ABM1KGV4</accession>
<gene>
    <name evidence="7" type="primary">LOC107115697</name>
</gene>
<dbReference type="Pfam" id="PF07654">
    <property type="entry name" value="C1-set"/>
    <property type="match status" value="2"/>
</dbReference>
<keyword evidence="2" id="KW-0325">Glycoprotein</keyword>
<feature type="domain" description="Ig-like" evidence="5">
    <location>
        <begin position="16"/>
        <end position="116"/>
    </location>
</feature>
<dbReference type="InterPro" id="IPR051755">
    <property type="entry name" value="Ig-like_CS_Receptor"/>
</dbReference>
<dbReference type="Proteomes" id="UP000694871">
    <property type="component" value="Unplaced"/>
</dbReference>
<evidence type="ECO:0000259" key="5">
    <source>
        <dbReference type="PROSITE" id="PS50835"/>
    </source>
</evidence>
<sequence length="282" mass="31134">MSVGWDPRELTCSFPPPATPSQPSIVGPPSRVDAGASGTFTCTSDGFFPRDITVTWLKEGRAIPASRTTTLPPRESTSYRVVSAVEVSLTEKDVKSELTCQIQHNTLTGPLRQSFRLGDALRVAPKLSMEPSHLVNVIVNQLVTIACSAKGFYPNDTSLVWRENGSETDLGTPEPLTQETDGTFSVKSSLEVNTTEQRNHSVFTCYAMRNSQILDHVNVMLKIHRGKGDSSSANTGPWLSFNPGLWVAFVVNKIVATVFLSFLFLRKMFSKTNKTRQRQPRK</sequence>
<evidence type="ECO:0000313" key="6">
    <source>
        <dbReference type="Proteomes" id="UP000694871"/>
    </source>
</evidence>